<evidence type="ECO:0000256" key="9">
    <source>
        <dbReference type="ARBA" id="ARBA00023118"/>
    </source>
</evidence>
<evidence type="ECO:0000256" key="1">
    <source>
        <dbReference type="ARBA" id="ARBA00006847"/>
    </source>
</evidence>
<keyword evidence="4" id="KW-0479">Metal-binding</keyword>
<accession>A0ABM9W7C2</accession>
<dbReference type="Proteomes" id="UP000245702">
    <property type="component" value="Unassembled WGS sequence"/>
</dbReference>
<dbReference type="NCBIfam" id="TIGR01596">
    <property type="entry name" value="cas3_HD"/>
    <property type="match status" value="1"/>
</dbReference>
<dbReference type="InterPro" id="IPR014001">
    <property type="entry name" value="Helicase_ATP-bd"/>
</dbReference>
<dbReference type="RefSeq" id="WP_075757917.1">
    <property type="nucleotide sequence ID" value="NZ_CP146991.1"/>
</dbReference>
<keyword evidence="7 13" id="KW-0347">Helicase</keyword>
<evidence type="ECO:0000256" key="6">
    <source>
        <dbReference type="ARBA" id="ARBA00022801"/>
    </source>
</evidence>
<reference evidence="13 14" key="1">
    <citation type="submission" date="2016-01" db="EMBL/GenBank/DDBJ databases">
        <authorList>
            <person name="Brown R."/>
        </authorList>
    </citation>
    <scope>NUCLEOTIDE SEQUENCE [LARGE SCALE GENOMIC DNA]</scope>
    <source>
        <strain evidence="13">Sporomusa sphaeroides DSM 2875</strain>
    </source>
</reference>
<keyword evidence="5" id="KW-0547">Nucleotide-binding</keyword>
<gene>
    <name evidence="13" type="ORF">SSPH_03450</name>
</gene>
<evidence type="ECO:0000256" key="10">
    <source>
        <dbReference type="ARBA" id="ARBA00038437"/>
    </source>
</evidence>
<comment type="similarity">
    <text evidence="1">In the N-terminal section; belongs to the CRISPR-associated nuclease Cas3-HD family.</text>
</comment>
<keyword evidence="9" id="KW-0051">Antiviral defense</keyword>
<dbReference type="InterPro" id="IPR050079">
    <property type="entry name" value="DEAD_box_RNA_helicase"/>
</dbReference>
<proteinExistence type="inferred from homology"/>
<evidence type="ECO:0000313" key="13">
    <source>
        <dbReference type="EMBL" id="CVK20782.1"/>
    </source>
</evidence>
<comment type="caution">
    <text evidence="13">The sequence shown here is derived from an EMBL/GenBank/DDBJ whole genome shotgun (WGS) entry which is preliminary data.</text>
</comment>
<dbReference type="PROSITE" id="PS51643">
    <property type="entry name" value="HD_CAS3"/>
    <property type="match status" value="1"/>
</dbReference>
<dbReference type="Gene3D" id="3.40.50.300">
    <property type="entry name" value="P-loop containing nucleotide triphosphate hydrolases"/>
    <property type="match status" value="2"/>
</dbReference>
<feature type="domain" description="Helicase ATP-binding" evidence="11">
    <location>
        <begin position="280"/>
        <end position="480"/>
    </location>
</feature>
<dbReference type="PROSITE" id="PS51192">
    <property type="entry name" value="HELICASE_ATP_BIND_1"/>
    <property type="match status" value="1"/>
</dbReference>
<evidence type="ECO:0000256" key="3">
    <source>
        <dbReference type="ARBA" id="ARBA00022722"/>
    </source>
</evidence>
<keyword evidence="8" id="KW-0067">ATP-binding</keyword>
<dbReference type="GO" id="GO:0004386">
    <property type="term" value="F:helicase activity"/>
    <property type="evidence" value="ECO:0007669"/>
    <property type="project" value="UniProtKB-KW"/>
</dbReference>
<dbReference type="SMART" id="SM00490">
    <property type="entry name" value="HELICc"/>
    <property type="match status" value="1"/>
</dbReference>
<dbReference type="NCBIfam" id="TIGR01587">
    <property type="entry name" value="cas3_core"/>
    <property type="match status" value="1"/>
</dbReference>
<name>A0ABM9W7C2_9FIRM</name>
<keyword evidence="3" id="KW-0540">Nuclease</keyword>
<dbReference type="InterPro" id="IPR011545">
    <property type="entry name" value="DEAD/DEAH_box_helicase_dom"/>
</dbReference>
<organism evidence="13 14">
    <name type="scientific">Sporomusa sphaeroides DSM 2875</name>
    <dbReference type="NCBI Taxonomy" id="1337886"/>
    <lineage>
        <taxon>Bacteria</taxon>
        <taxon>Bacillati</taxon>
        <taxon>Bacillota</taxon>
        <taxon>Negativicutes</taxon>
        <taxon>Selenomonadales</taxon>
        <taxon>Sporomusaceae</taxon>
        <taxon>Sporomusa</taxon>
    </lineage>
</organism>
<comment type="similarity">
    <text evidence="10">Belongs to the DEAD box helicase family.</text>
</comment>
<comment type="similarity">
    <text evidence="2">In the central section; belongs to the CRISPR-associated helicase Cas3 family.</text>
</comment>
<protein>
    <submittedName>
        <fullName evidence="13">Helicase Cas3</fullName>
    </submittedName>
</protein>
<evidence type="ECO:0000259" key="12">
    <source>
        <dbReference type="PROSITE" id="PS51643"/>
    </source>
</evidence>
<keyword evidence="6" id="KW-0378">Hydrolase</keyword>
<dbReference type="PANTHER" id="PTHR47959:SF16">
    <property type="entry name" value="CRISPR-ASSOCIATED NUCLEASE_HELICASE CAS3-RELATED"/>
    <property type="match status" value="1"/>
</dbReference>
<dbReference type="SMART" id="SM00487">
    <property type="entry name" value="DEXDc"/>
    <property type="match status" value="1"/>
</dbReference>
<dbReference type="PANTHER" id="PTHR47959">
    <property type="entry name" value="ATP-DEPENDENT RNA HELICASE RHLE-RELATED"/>
    <property type="match status" value="1"/>
</dbReference>
<evidence type="ECO:0000256" key="7">
    <source>
        <dbReference type="ARBA" id="ARBA00022806"/>
    </source>
</evidence>
<evidence type="ECO:0000259" key="11">
    <source>
        <dbReference type="PROSITE" id="PS51192"/>
    </source>
</evidence>
<dbReference type="InterPro" id="IPR006474">
    <property type="entry name" value="Helicase_Cas3_CRISPR-ass_core"/>
</dbReference>
<dbReference type="InterPro" id="IPR038257">
    <property type="entry name" value="CRISPR-assoc_Cas3_HD_sf"/>
</dbReference>
<evidence type="ECO:0000256" key="5">
    <source>
        <dbReference type="ARBA" id="ARBA00022741"/>
    </source>
</evidence>
<dbReference type="InterPro" id="IPR054712">
    <property type="entry name" value="Cas3-like_dom"/>
</dbReference>
<dbReference type="InterPro" id="IPR006483">
    <property type="entry name" value="CRISPR-assoc_Cas3_HD"/>
</dbReference>
<dbReference type="InterPro" id="IPR027417">
    <property type="entry name" value="P-loop_NTPase"/>
</dbReference>
<dbReference type="SUPFAM" id="SSF52540">
    <property type="entry name" value="P-loop containing nucleoside triphosphate hydrolases"/>
    <property type="match status" value="1"/>
</dbReference>
<evidence type="ECO:0000256" key="2">
    <source>
        <dbReference type="ARBA" id="ARBA00009046"/>
    </source>
</evidence>
<dbReference type="CDD" id="cd09641">
    <property type="entry name" value="Cas3''_I"/>
    <property type="match status" value="1"/>
</dbReference>
<dbReference type="Gene3D" id="1.10.3210.30">
    <property type="match status" value="1"/>
</dbReference>
<dbReference type="InterPro" id="IPR001650">
    <property type="entry name" value="Helicase_C-like"/>
</dbReference>
<sequence>MSIIETFLQDPRYWAHTDKDKAPESLAAHSQLCLHYYELYCRKKGLDSIVKRVIAHCGCDERETSAIYQFFVDAVYQHDIGKINPSYQRNVLKNPAFPGTYDSRNHAALSAYIYLCEHLDAIDKPDRKKFSYFLFAFSYCIARHHGGLKDIGDFKDKLQDCLEKGSWYERELNLEKNSIFTADRGYDQLKKVVAGETAFYILNKLLFSVITACDYCATAEYMQGAAVDICTIDNLEELKQKYYGGKLYAGIRQYQQDPGVFAGSINEQRCRIFLEAEENLRRQPEACLYYLEAPTGSGKTNMSVNLFLTLLDQQRQLSNVFYIFPFNTLVEQTADVLEEYFAYGKEIAVVNSLTPIYVEQPAGGRGRSGTGEADEDCDYERAALNKIFNNYPIVVTSHVNFFNALFSTGKEPCFPLLKLCNSVVIIDEIQSYRNAIWRQIILFLLQYASLLNIKIIIMSATLPKLDLLLDEHPYAIADLITDPQLYYQNRFFRDRVELDFSLLAHKKIELAVLKAKVLEHKGQKVLVEFINKNTAREFFNMLYQEPDVYCVELTGDDNSCNRKKVIKEIKSKTSIIVVATQVIEAGVDIDMDVGFKDISLPDAEEQFLGRINRSCLRRGKAYFFNYDDAKKIYGDDERLNYPVSNPQIAELLQQKDFKAIYERILQDVKRVSDARTARNIHYTYAKCLELKYRQIEQDMRLISPTYQIFLAYDLIEGDLVISGRAVWQRYKELCQSKTMGYGRRKVELSQLAEQMSYFTYSVYSDKQQALGCDEEFGGYYYIENGEQFIEDGKFNRKAFMKQGKGLFL</sequence>
<evidence type="ECO:0000256" key="8">
    <source>
        <dbReference type="ARBA" id="ARBA00022840"/>
    </source>
</evidence>
<evidence type="ECO:0000256" key="4">
    <source>
        <dbReference type="ARBA" id="ARBA00022723"/>
    </source>
</evidence>
<feature type="domain" description="HD Cas3-type" evidence="12">
    <location>
        <begin position="19"/>
        <end position="216"/>
    </location>
</feature>
<dbReference type="Pfam" id="PF00270">
    <property type="entry name" value="DEAD"/>
    <property type="match status" value="1"/>
</dbReference>
<keyword evidence="14" id="KW-1185">Reference proteome</keyword>
<dbReference type="EMBL" id="FCOW01000023">
    <property type="protein sequence ID" value="CVK20782.1"/>
    <property type="molecule type" value="Genomic_DNA"/>
</dbReference>
<evidence type="ECO:0000313" key="14">
    <source>
        <dbReference type="Proteomes" id="UP000245702"/>
    </source>
</evidence>
<dbReference type="Pfam" id="PF22590">
    <property type="entry name" value="Cas3-like_C_2"/>
    <property type="match status" value="1"/>
</dbReference>